<dbReference type="InterPro" id="IPR024571">
    <property type="entry name" value="ERAP1-like_C_dom"/>
</dbReference>
<name>A0ABS9WYW3_9GAMM</name>
<comment type="caution">
    <text evidence="2">The sequence shown here is derived from an EMBL/GenBank/DDBJ whole genome shotgun (WGS) entry which is preliminary data.</text>
</comment>
<gene>
    <name evidence="2" type="ORF">L3081_06850</name>
</gene>
<keyword evidence="3" id="KW-1185">Reference proteome</keyword>
<accession>A0ABS9WYW3</accession>
<feature type="domain" description="ERAP1-like C-terminal" evidence="1">
    <location>
        <begin position="87"/>
        <end position="256"/>
    </location>
</feature>
<organism evidence="2 3">
    <name type="scientific">Colwellia maritima</name>
    <dbReference type="NCBI Taxonomy" id="2912588"/>
    <lineage>
        <taxon>Bacteria</taxon>
        <taxon>Pseudomonadati</taxon>
        <taxon>Pseudomonadota</taxon>
        <taxon>Gammaproteobacteria</taxon>
        <taxon>Alteromonadales</taxon>
        <taxon>Colwelliaceae</taxon>
        <taxon>Colwellia</taxon>
    </lineage>
</organism>
<evidence type="ECO:0000259" key="1">
    <source>
        <dbReference type="Pfam" id="PF11838"/>
    </source>
</evidence>
<sequence length="257" mass="28950">MATRLAVSSFGVNTIEANYQCEQGKITSFELLQSADESQPTLREQKIQLALFNATHPGFKLTNKMAVIYKGSNTSVDELIGVACPDLVYPNYQDWAFVKVNLDKRSFATTQKALAQIQDPLLRSMLWQSLWDSVRDGKLPLNEYLTVALANAPLEQDYTTLGQVLDQLAAANVYLNKGLGSQNDYVKDIALQLEDITWQSTLANSDNKNMQRRWFNSYVSLAHSPEALDNLYKLLTAQHSLENLSISQDIRRILLRS</sequence>
<dbReference type="RefSeq" id="WP_242284403.1">
    <property type="nucleotide sequence ID" value="NZ_JAKKSL010000001.1"/>
</dbReference>
<dbReference type="Pfam" id="PF11838">
    <property type="entry name" value="ERAP1_C"/>
    <property type="match status" value="1"/>
</dbReference>
<dbReference type="Proteomes" id="UP001139646">
    <property type="component" value="Unassembled WGS sequence"/>
</dbReference>
<protein>
    <submittedName>
        <fullName evidence="2">ERAP1-like C-terminal domain-containing protein</fullName>
    </submittedName>
</protein>
<dbReference type="EMBL" id="JAKKSL010000001">
    <property type="protein sequence ID" value="MCI2283163.1"/>
    <property type="molecule type" value="Genomic_DNA"/>
</dbReference>
<evidence type="ECO:0000313" key="2">
    <source>
        <dbReference type="EMBL" id="MCI2283163.1"/>
    </source>
</evidence>
<evidence type="ECO:0000313" key="3">
    <source>
        <dbReference type="Proteomes" id="UP001139646"/>
    </source>
</evidence>
<proteinExistence type="predicted"/>
<reference evidence="2" key="1">
    <citation type="submission" date="2022-01" db="EMBL/GenBank/DDBJ databases">
        <title>Colwellia maritima, isolated from seawater.</title>
        <authorList>
            <person name="Kristyanto S."/>
            <person name="Jung J."/>
            <person name="Jeon C.O."/>
        </authorList>
    </citation>
    <scope>NUCLEOTIDE SEQUENCE</scope>
    <source>
        <strain evidence="2">MSW7</strain>
    </source>
</reference>